<proteinExistence type="predicted"/>
<feature type="compositionally biased region" description="Low complexity" evidence="1">
    <location>
        <begin position="21"/>
        <end position="36"/>
    </location>
</feature>
<feature type="compositionally biased region" description="Low complexity" evidence="1">
    <location>
        <begin position="80"/>
        <end position="99"/>
    </location>
</feature>
<feature type="transmembrane region" description="Helical" evidence="2">
    <location>
        <begin position="123"/>
        <end position="143"/>
    </location>
</feature>
<keyword evidence="4" id="KW-1185">Reference proteome</keyword>
<evidence type="ECO:0000313" key="3">
    <source>
        <dbReference type="EMBL" id="GAA3583126.1"/>
    </source>
</evidence>
<keyword evidence="2" id="KW-1133">Transmembrane helix</keyword>
<gene>
    <name evidence="3" type="ORF">GCM10022235_61860</name>
</gene>
<keyword evidence="2" id="KW-0472">Membrane</keyword>
<feature type="transmembrane region" description="Helical" evidence="2">
    <location>
        <begin position="163"/>
        <end position="185"/>
    </location>
</feature>
<evidence type="ECO:0000313" key="4">
    <source>
        <dbReference type="Proteomes" id="UP001501222"/>
    </source>
</evidence>
<feature type="compositionally biased region" description="Polar residues" evidence="1">
    <location>
        <begin position="1"/>
        <end position="14"/>
    </location>
</feature>
<evidence type="ECO:0000256" key="2">
    <source>
        <dbReference type="SAM" id="Phobius"/>
    </source>
</evidence>
<comment type="caution">
    <text evidence="3">The sequence shown here is derived from an EMBL/GenBank/DDBJ whole genome shotgun (WGS) entry which is preliminary data.</text>
</comment>
<feature type="compositionally biased region" description="Low complexity" evidence="1">
    <location>
        <begin position="58"/>
        <end position="69"/>
    </location>
</feature>
<name>A0ABP6YJJ2_9ACTN</name>
<evidence type="ECO:0000256" key="1">
    <source>
        <dbReference type="SAM" id="MobiDB-lite"/>
    </source>
</evidence>
<organism evidence="3 4">
    <name type="scientific">Kribbella ginsengisoli</name>
    <dbReference type="NCBI Taxonomy" id="363865"/>
    <lineage>
        <taxon>Bacteria</taxon>
        <taxon>Bacillati</taxon>
        <taxon>Actinomycetota</taxon>
        <taxon>Actinomycetes</taxon>
        <taxon>Propionibacteriales</taxon>
        <taxon>Kribbellaceae</taxon>
        <taxon>Kribbella</taxon>
    </lineage>
</organism>
<protein>
    <submittedName>
        <fullName evidence="3">Uncharacterized protein</fullName>
    </submittedName>
</protein>
<keyword evidence="2" id="KW-0812">Transmembrane</keyword>
<dbReference type="EMBL" id="BAABAA010000010">
    <property type="protein sequence ID" value="GAA3583126.1"/>
    <property type="molecule type" value="Genomic_DNA"/>
</dbReference>
<dbReference type="Proteomes" id="UP001501222">
    <property type="component" value="Unassembled WGS sequence"/>
</dbReference>
<reference evidence="4" key="1">
    <citation type="journal article" date="2019" name="Int. J. Syst. Evol. Microbiol.">
        <title>The Global Catalogue of Microorganisms (GCM) 10K type strain sequencing project: providing services to taxonomists for standard genome sequencing and annotation.</title>
        <authorList>
            <consortium name="The Broad Institute Genomics Platform"/>
            <consortium name="The Broad Institute Genome Sequencing Center for Infectious Disease"/>
            <person name="Wu L."/>
            <person name="Ma J."/>
        </authorList>
    </citation>
    <scope>NUCLEOTIDE SEQUENCE [LARGE SCALE GENOMIC DNA]</scope>
    <source>
        <strain evidence="4">JCM 16928</strain>
    </source>
</reference>
<sequence>MTNPQDAPTPSSAQRPADQLASADAAGRTAADVPAAQAGAEQPEDAVASAGAAAQYPVVEAASAEAAVEQPDGRSADGPSATAPSLSSTSASTRAASSSTAVGVGTAPTAVAEKSGGVVATMFRFQSVFGLLAVFVAAIIFSPRRDGEILFVSADNLANVVRAVSEIGIIAVGMTFVILIGGSICRWGPCSGWRRSGRRC</sequence>
<feature type="region of interest" description="Disordered" evidence="1">
    <location>
        <begin position="1"/>
        <end position="99"/>
    </location>
</feature>
<accession>A0ABP6YJJ2</accession>